<dbReference type="KEGG" id="mng:MNEG_9292"/>
<keyword evidence="1" id="KW-0732">Signal</keyword>
<dbReference type="InterPro" id="IPR011643">
    <property type="entry name" value="HCR1"/>
</dbReference>
<reference evidence="2 3" key="1">
    <citation type="journal article" date="2013" name="BMC Genomics">
        <title>Reconstruction of the lipid metabolism for the microalga Monoraphidium neglectum from its genome sequence reveals characteristics suitable for biofuel production.</title>
        <authorList>
            <person name="Bogen C."/>
            <person name="Al-Dilaimi A."/>
            <person name="Albersmeier A."/>
            <person name="Wichmann J."/>
            <person name="Grundmann M."/>
            <person name="Rupp O."/>
            <person name="Lauersen K.J."/>
            <person name="Blifernez-Klassen O."/>
            <person name="Kalinowski J."/>
            <person name="Goesmann A."/>
            <person name="Mussgnug J.H."/>
            <person name="Kruse O."/>
        </authorList>
    </citation>
    <scope>NUCLEOTIDE SEQUENCE [LARGE SCALE GENOMIC DNA]</scope>
    <source>
        <strain evidence="2 3">SAG 48.87</strain>
    </source>
</reference>
<evidence type="ECO:0000313" key="3">
    <source>
        <dbReference type="Proteomes" id="UP000054498"/>
    </source>
</evidence>
<dbReference type="Pfam" id="PF07692">
    <property type="entry name" value="Fea1"/>
    <property type="match status" value="1"/>
</dbReference>
<protein>
    <submittedName>
        <fullName evidence="2">Uncharacterized protein</fullName>
    </submittedName>
</protein>
<feature type="signal peptide" evidence="1">
    <location>
        <begin position="1"/>
        <end position="21"/>
    </location>
</feature>
<accession>A0A0D2M5D7</accession>
<dbReference type="OrthoDB" id="535677at2759"/>
<sequence>MTSRAAIILALAVMAVGAATAQVLENTTGKRMDIAPGYTFVSNVAGYLRVSNDVCEVNALLNTATPNFAAAKKLYTDGKNSKKSSGAIRTLESMATGDYSGGLFWDTAVKHFKSPLFIDEIINKALSGAAPFTSPLVRRELAMKAISSNLMTAYTMHEMDEAAAKLKESPPAISDASGAPHNVDEAVALYIGEKSECSPWGISNKRAAIFGTQDTCKSSKANTEFVKAANAALAAARKGDIKAFTAARSRVQAAFAITAVQVGEAAQAGRVCSRKLG</sequence>
<dbReference type="RefSeq" id="XP_013897689.1">
    <property type="nucleotide sequence ID" value="XM_014042235.1"/>
</dbReference>
<dbReference type="GeneID" id="25742167"/>
<dbReference type="EMBL" id="KK102103">
    <property type="protein sequence ID" value="KIY98669.1"/>
    <property type="molecule type" value="Genomic_DNA"/>
</dbReference>
<dbReference type="STRING" id="145388.A0A0D2M5D7"/>
<name>A0A0D2M5D7_9CHLO</name>
<evidence type="ECO:0000256" key="1">
    <source>
        <dbReference type="SAM" id="SignalP"/>
    </source>
</evidence>
<feature type="chain" id="PRO_5002258495" evidence="1">
    <location>
        <begin position="22"/>
        <end position="277"/>
    </location>
</feature>
<proteinExistence type="predicted"/>
<keyword evidence="3" id="KW-1185">Reference proteome</keyword>
<evidence type="ECO:0000313" key="2">
    <source>
        <dbReference type="EMBL" id="KIY98669.1"/>
    </source>
</evidence>
<dbReference type="AlphaFoldDB" id="A0A0D2M5D7"/>
<gene>
    <name evidence="2" type="ORF">MNEG_9292</name>
</gene>
<organism evidence="2 3">
    <name type="scientific">Monoraphidium neglectum</name>
    <dbReference type="NCBI Taxonomy" id="145388"/>
    <lineage>
        <taxon>Eukaryota</taxon>
        <taxon>Viridiplantae</taxon>
        <taxon>Chlorophyta</taxon>
        <taxon>core chlorophytes</taxon>
        <taxon>Chlorophyceae</taxon>
        <taxon>CS clade</taxon>
        <taxon>Sphaeropleales</taxon>
        <taxon>Selenastraceae</taxon>
        <taxon>Monoraphidium</taxon>
    </lineage>
</organism>
<dbReference type="Proteomes" id="UP000054498">
    <property type="component" value="Unassembled WGS sequence"/>
</dbReference>